<dbReference type="GO" id="GO:0005975">
    <property type="term" value="P:carbohydrate metabolic process"/>
    <property type="evidence" value="ECO:0007669"/>
    <property type="project" value="InterPro"/>
</dbReference>
<dbReference type="PROSITE" id="PS51910">
    <property type="entry name" value="GH18_2"/>
    <property type="match status" value="1"/>
</dbReference>
<dbReference type="InParanoid" id="A0A286U8P9"/>
<name>A0A286U8P9_9AGAM</name>
<evidence type="ECO:0000313" key="3">
    <source>
        <dbReference type="Proteomes" id="UP000217199"/>
    </source>
</evidence>
<dbReference type="Gene3D" id="3.10.50.10">
    <property type="match status" value="1"/>
</dbReference>
<feature type="domain" description="GH18" evidence="1">
    <location>
        <begin position="20"/>
        <end position="404"/>
    </location>
</feature>
<reference evidence="2 3" key="1">
    <citation type="journal article" date="2017" name="Mol. Ecol.">
        <title>Comparative and population genomic landscape of Phellinus noxius: A hypervariable fungus causing root rot in trees.</title>
        <authorList>
            <person name="Chung C.L."/>
            <person name="Lee T.J."/>
            <person name="Akiba M."/>
            <person name="Lee H.H."/>
            <person name="Kuo T.H."/>
            <person name="Liu D."/>
            <person name="Ke H.M."/>
            <person name="Yokoi T."/>
            <person name="Roa M.B."/>
            <person name="Lu M.J."/>
            <person name="Chang Y.Y."/>
            <person name="Ann P.J."/>
            <person name="Tsai J.N."/>
            <person name="Chen C.Y."/>
            <person name="Tzean S.S."/>
            <person name="Ota Y."/>
            <person name="Hattori T."/>
            <person name="Sahashi N."/>
            <person name="Liou R.F."/>
            <person name="Kikuchi T."/>
            <person name="Tsai I.J."/>
        </authorList>
    </citation>
    <scope>NUCLEOTIDE SEQUENCE [LARGE SCALE GENOMIC DNA]</scope>
    <source>
        <strain evidence="2 3">FFPRI411160</strain>
    </source>
</reference>
<dbReference type="InterPro" id="IPR017853">
    <property type="entry name" value="GH"/>
</dbReference>
<dbReference type="STRING" id="2282107.A0A286U8P9"/>
<dbReference type="SMART" id="SM00636">
    <property type="entry name" value="Glyco_18"/>
    <property type="match status" value="1"/>
</dbReference>
<dbReference type="GO" id="GO:0005576">
    <property type="term" value="C:extracellular region"/>
    <property type="evidence" value="ECO:0007669"/>
    <property type="project" value="TreeGrafter"/>
</dbReference>
<comment type="caution">
    <text evidence="2">The sequence shown here is derived from an EMBL/GenBank/DDBJ whole genome shotgun (WGS) entry which is preliminary data.</text>
</comment>
<sequence>MERKSSPICGGKGDGSEVDLVASAWYAGWHADNFTLDDVSWDKYTQLTYAFGLTIDDPSVVNLTDTDDELLTKFVAKAHENNVVASLSIGGWTGSQYFSTNVGSAENRTAFVKAVTDVAEKYCLDAIDFDWEYPGNQGIGCNAISPNDTSNFLAFLHELRNTTTGKSLVLSAATSISPFYNASGVPSDDVSAFAEVLDYVAIMNYDIWGSWSTAVGPNAPLNDTCASEDNQQGSAVSAVAAWTAAGFPASQIVLGVASYGHSFAVNSTEAFVNSTKELAAYPAFDAEAYPIGDAWDDGAGLDVCGIEEPNGGNWDFWALVQSGLLTCEGKAADNVPYRFDDCSKTDYVYNATSGIEISYDGPNAFAAKGDFIKSTGLRGFALWEAGGDYNDVLLDAIRKTSGFEDGTDC</sequence>
<dbReference type="GO" id="GO:0004568">
    <property type="term" value="F:chitinase activity"/>
    <property type="evidence" value="ECO:0007669"/>
    <property type="project" value="TreeGrafter"/>
</dbReference>
<dbReference type="GO" id="GO:0008061">
    <property type="term" value="F:chitin binding"/>
    <property type="evidence" value="ECO:0007669"/>
    <property type="project" value="InterPro"/>
</dbReference>
<dbReference type="SUPFAM" id="SSF51445">
    <property type="entry name" value="(Trans)glycosidases"/>
    <property type="match status" value="1"/>
</dbReference>
<organism evidence="2 3">
    <name type="scientific">Pyrrhoderma noxium</name>
    <dbReference type="NCBI Taxonomy" id="2282107"/>
    <lineage>
        <taxon>Eukaryota</taxon>
        <taxon>Fungi</taxon>
        <taxon>Dikarya</taxon>
        <taxon>Basidiomycota</taxon>
        <taxon>Agaricomycotina</taxon>
        <taxon>Agaricomycetes</taxon>
        <taxon>Hymenochaetales</taxon>
        <taxon>Hymenochaetaceae</taxon>
        <taxon>Pyrrhoderma</taxon>
    </lineage>
</organism>
<keyword evidence="3" id="KW-1185">Reference proteome</keyword>
<dbReference type="Pfam" id="PF00704">
    <property type="entry name" value="Glyco_hydro_18"/>
    <property type="match status" value="1"/>
</dbReference>
<dbReference type="InterPro" id="IPR001223">
    <property type="entry name" value="Glyco_hydro18_cat"/>
</dbReference>
<dbReference type="OrthoDB" id="73875at2759"/>
<dbReference type="SUPFAM" id="SSF54556">
    <property type="entry name" value="Chitinase insertion domain"/>
    <property type="match status" value="1"/>
</dbReference>
<dbReference type="PANTHER" id="PTHR11177:SF392">
    <property type="entry name" value="HAP41P"/>
    <property type="match status" value="1"/>
</dbReference>
<keyword evidence="2" id="KW-0378">Hydrolase</keyword>
<dbReference type="Proteomes" id="UP000217199">
    <property type="component" value="Unassembled WGS sequence"/>
</dbReference>
<dbReference type="InterPro" id="IPR029070">
    <property type="entry name" value="Chitinase_insertion_sf"/>
</dbReference>
<gene>
    <name evidence="2" type="ORF">PNOK_0876700</name>
</gene>
<dbReference type="AlphaFoldDB" id="A0A286U8P9"/>
<dbReference type="EMBL" id="NBII01000009">
    <property type="protein sequence ID" value="PAV15909.1"/>
    <property type="molecule type" value="Genomic_DNA"/>
</dbReference>
<dbReference type="GO" id="GO:0006032">
    <property type="term" value="P:chitin catabolic process"/>
    <property type="evidence" value="ECO:0007669"/>
    <property type="project" value="TreeGrafter"/>
</dbReference>
<proteinExistence type="predicted"/>
<evidence type="ECO:0000259" key="1">
    <source>
        <dbReference type="PROSITE" id="PS51910"/>
    </source>
</evidence>
<dbReference type="InterPro" id="IPR050314">
    <property type="entry name" value="Glycosyl_Hydrlase_18"/>
</dbReference>
<evidence type="ECO:0000313" key="2">
    <source>
        <dbReference type="EMBL" id="PAV15909.1"/>
    </source>
</evidence>
<accession>A0A286U8P9</accession>
<protein>
    <submittedName>
        <fullName evidence="2">Glycoside hydrolase family 18</fullName>
    </submittedName>
</protein>
<dbReference type="InterPro" id="IPR011583">
    <property type="entry name" value="Chitinase_II/V-like_cat"/>
</dbReference>
<dbReference type="Gene3D" id="3.20.20.80">
    <property type="entry name" value="Glycosidases"/>
    <property type="match status" value="1"/>
</dbReference>
<dbReference type="PANTHER" id="PTHR11177">
    <property type="entry name" value="CHITINASE"/>
    <property type="match status" value="1"/>
</dbReference>